<keyword evidence="10" id="KW-1185">Reference proteome</keyword>
<feature type="transmembrane region" description="Helical" evidence="6">
    <location>
        <begin position="6"/>
        <end position="22"/>
    </location>
</feature>
<evidence type="ECO:0000256" key="4">
    <source>
        <dbReference type="ARBA" id="ARBA00023125"/>
    </source>
</evidence>
<evidence type="ECO:0000256" key="2">
    <source>
        <dbReference type="ARBA" id="ARBA00023015"/>
    </source>
</evidence>
<evidence type="ECO:0000256" key="1">
    <source>
        <dbReference type="ARBA" id="ARBA00010641"/>
    </source>
</evidence>
<dbReference type="Gene3D" id="1.10.1740.10">
    <property type="match status" value="1"/>
</dbReference>
<dbReference type="SUPFAM" id="SSF88659">
    <property type="entry name" value="Sigma3 and sigma4 domains of RNA polymerase sigma factors"/>
    <property type="match status" value="1"/>
</dbReference>
<keyword evidence="4" id="KW-0238">DNA-binding</keyword>
<organism evidence="9 10">
    <name type="scientific">Sorangium atrum</name>
    <dbReference type="NCBI Taxonomy" id="2995308"/>
    <lineage>
        <taxon>Bacteria</taxon>
        <taxon>Pseudomonadati</taxon>
        <taxon>Myxococcota</taxon>
        <taxon>Polyangia</taxon>
        <taxon>Polyangiales</taxon>
        <taxon>Polyangiaceae</taxon>
        <taxon>Sorangium</taxon>
    </lineage>
</organism>
<dbReference type="InterPro" id="IPR007627">
    <property type="entry name" value="RNA_pol_sigma70_r2"/>
</dbReference>
<evidence type="ECO:0000259" key="7">
    <source>
        <dbReference type="Pfam" id="PF04542"/>
    </source>
</evidence>
<dbReference type="Pfam" id="PF04542">
    <property type="entry name" value="Sigma70_r2"/>
    <property type="match status" value="1"/>
</dbReference>
<dbReference type="Pfam" id="PF08281">
    <property type="entry name" value="Sigma70_r4_2"/>
    <property type="match status" value="1"/>
</dbReference>
<proteinExistence type="inferred from homology"/>
<dbReference type="InterPro" id="IPR014284">
    <property type="entry name" value="RNA_pol_sigma-70_dom"/>
</dbReference>
<accession>A0ABT5C9K3</accession>
<protein>
    <submittedName>
        <fullName evidence="9">Sigma-70 family RNA polymerase sigma factor</fullName>
    </submittedName>
</protein>
<evidence type="ECO:0000256" key="3">
    <source>
        <dbReference type="ARBA" id="ARBA00023082"/>
    </source>
</evidence>
<keyword evidence="5" id="KW-0804">Transcription</keyword>
<keyword evidence="6" id="KW-1133">Transmembrane helix</keyword>
<feature type="domain" description="RNA polymerase sigma-70 region 2" evidence="7">
    <location>
        <begin position="47"/>
        <end position="108"/>
    </location>
</feature>
<dbReference type="InterPro" id="IPR036388">
    <property type="entry name" value="WH-like_DNA-bd_sf"/>
</dbReference>
<dbReference type="EMBL" id="JAQNDK010000004">
    <property type="protein sequence ID" value="MDC0683119.1"/>
    <property type="molecule type" value="Genomic_DNA"/>
</dbReference>
<comment type="caution">
    <text evidence="9">The sequence shown here is derived from an EMBL/GenBank/DDBJ whole genome shotgun (WGS) entry which is preliminary data.</text>
</comment>
<evidence type="ECO:0000256" key="5">
    <source>
        <dbReference type="ARBA" id="ARBA00023163"/>
    </source>
</evidence>
<sequence length="206" mass="23432">MATDAVAFTLAQLVVFLLAIVVHNRRFAPRRLTSAELVAQAGVVSALVARYLRGRRATREDVKDLAQDVLLAAWEASEEDRYRPDPDVQPAEALRVWIRALAYHRVRHHLESARVQREEIVATPPHAEHEAPTPDQAIEREERRLAFLEALHQLPVHEGDVIIAHDIFEMSIEDVAEQQDAPVSTAYRWRSRGIEALIRALRPRRG</sequence>
<evidence type="ECO:0000256" key="6">
    <source>
        <dbReference type="SAM" id="Phobius"/>
    </source>
</evidence>
<reference evidence="9 10" key="1">
    <citation type="submission" date="2023-01" db="EMBL/GenBank/DDBJ databases">
        <title>Minimal conservation of predation-associated metabolite biosynthetic gene clusters underscores biosynthetic potential of Myxococcota including descriptions for ten novel species: Archangium lansinium sp. nov., Myxococcus landrumus sp. nov., Nannocystis bai.</title>
        <authorList>
            <person name="Ahearne A."/>
            <person name="Stevens C."/>
            <person name="Dowd S."/>
        </authorList>
    </citation>
    <scope>NUCLEOTIDE SEQUENCE [LARGE SCALE GENOMIC DNA]</scope>
    <source>
        <strain evidence="9 10">WIWO2</strain>
    </source>
</reference>
<dbReference type="NCBIfam" id="TIGR02937">
    <property type="entry name" value="sigma70-ECF"/>
    <property type="match status" value="1"/>
</dbReference>
<evidence type="ECO:0000259" key="8">
    <source>
        <dbReference type="Pfam" id="PF08281"/>
    </source>
</evidence>
<dbReference type="PANTHER" id="PTHR43133">
    <property type="entry name" value="RNA POLYMERASE ECF-TYPE SIGMA FACTO"/>
    <property type="match status" value="1"/>
</dbReference>
<feature type="domain" description="RNA polymerase sigma factor 70 region 4 type 2" evidence="8">
    <location>
        <begin position="145"/>
        <end position="197"/>
    </location>
</feature>
<dbReference type="InterPro" id="IPR013249">
    <property type="entry name" value="RNA_pol_sigma70_r4_t2"/>
</dbReference>
<evidence type="ECO:0000313" key="9">
    <source>
        <dbReference type="EMBL" id="MDC0683119.1"/>
    </source>
</evidence>
<gene>
    <name evidence="9" type="ORF">POL72_35650</name>
</gene>
<keyword evidence="6" id="KW-0812">Transmembrane</keyword>
<dbReference type="Proteomes" id="UP001217485">
    <property type="component" value="Unassembled WGS sequence"/>
</dbReference>
<dbReference type="InterPro" id="IPR013325">
    <property type="entry name" value="RNA_pol_sigma_r2"/>
</dbReference>
<keyword evidence="2" id="KW-0805">Transcription regulation</keyword>
<evidence type="ECO:0000313" key="10">
    <source>
        <dbReference type="Proteomes" id="UP001217485"/>
    </source>
</evidence>
<dbReference type="SUPFAM" id="SSF88946">
    <property type="entry name" value="Sigma2 domain of RNA polymerase sigma factors"/>
    <property type="match status" value="1"/>
</dbReference>
<dbReference type="InterPro" id="IPR013324">
    <property type="entry name" value="RNA_pol_sigma_r3/r4-like"/>
</dbReference>
<comment type="similarity">
    <text evidence="1">Belongs to the sigma-70 factor family. ECF subfamily.</text>
</comment>
<name>A0ABT5C9K3_9BACT</name>
<dbReference type="Gene3D" id="1.10.10.10">
    <property type="entry name" value="Winged helix-like DNA-binding domain superfamily/Winged helix DNA-binding domain"/>
    <property type="match status" value="1"/>
</dbReference>
<dbReference type="InterPro" id="IPR039425">
    <property type="entry name" value="RNA_pol_sigma-70-like"/>
</dbReference>
<keyword evidence="3" id="KW-0731">Sigma factor</keyword>
<dbReference type="PANTHER" id="PTHR43133:SF8">
    <property type="entry name" value="RNA POLYMERASE SIGMA FACTOR HI_1459-RELATED"/>
    <property type="match status" value="1"/>
</dbReference>
<keyword evidence="6" id="KW-0472">Membrane</keyword>
<dbReference type="RefSeq" id="WP_272101269.1">
    <property type="nucleotide sequence ID" value="NZ_JAQNDK010000004.1"/>
</dbReference>